<sequence length="265" mass="29606">MASLKEELEQQLLVLGTKLANPPSHFDGLLTLLHQVENYLSKVKQFPTKSMHIALGPSMKALVLEQLFKHSGMNVKIAIASCISEITRINAPDAPYEDDQMRDVFKLIVSSFEHLADQSSRSYNKRDLILETVARVQPFLVMLDLECDDLIIEMFQHFLNAIGDYHSESIFSFMETIMTLVLEESEDISPKLLSPLLASVRRSNVEVLSAAHKLGERVLENCANKVRHYLQHAVKSLGISVGDYSEIVASICQLGGTVEQNDGHA</sequence>
<evidence type="ECO:0000256" key="5">
    <source>
        <dbReference type="ARBA" id="ARBA00023204"/>
    </source>
</evidence>
<dbReference type="PANTHER" id="PTHR12663">
    <property type="entry name" value="ANDROGEN INDUCED INHIBITOR OF PROLIFERATION AS3 / PDS5-RELATED"/>
    <property type="match status" value="1"/>
</dbReference>
<evidence type="ECO:0000256" key="7">
    <source>
        <dbReference type="ARBA" id="ARBA00023306"/>
    </source>
</evidence>
<gene>
    <name evidence="8" type="ORF">P3X46_019997</name>
</gene>
<comment type="caution">
    <text evidence="8">The sequence shown here is derived from an EMBL/GenBank/DDBJ whole genome shotgun (WGS) entry which is preliminary data.</text>
</comment>
<keyword evidence="6" id="KW-0539">Nucleus</keyword>
<evidence type="ECO:0000313" key="8">
    <source>
        <dbReference type="EMBL" id="KAJ9168479.1"/>
    </source>
</evidence>
<dbReference type="InterPro" id="IPR016024">
    <property type="entry name" value="ARM-type_fold"/>
</dbReference>
<dbReference type="Pfam" id="PF20168">
    <property type="entry name" value="PDS5"/>
    <property type="match status" value="1"/>
</dbReference>
<evidence type="ECO:0000256" key="6">
    <source>
        <dbReference type="ARBA" id="ARBA00023242"/>
    </source>
</evidence>
<evidence type="ECO:0000256" key="2">
    <source>
        <dbReference type="ARBA" id="ARBA00022618"/>
    </source>
</evidence>
<dbReference type="Proteomes" id="UP001174677">
    <property type="component" value="Chromosome 11"/>
</dbReference>
<keyword evidence="5" id="KW-0234">DNA repair</keyword>
<organism evidence="8 9">
    <name type="scientific">Hevea brasiliensis</name>
    <name type="common">Para rubber tree</name>
    <name type="synonym">Siphonia brasiliensis</name>
    <dbReference type="NCBI Taxonomy" id="3981"/>
    <lineage>
        <taxon>Eukaryota</taxon>
        <taxon>Viridiplantae</taxon>
        <taxon>Streptophyta</taxon>
        <taxon>Embryophyta</taxon>
        <taxon>Tracheophyta</taxon>
        <taxon>Spermatophyta</taxon>
        <taxon>Magnoliopsida</taxon>
        <taxon>eudicotyledons</taxon>
        <taxon>Gunneridae</taxon>
        <taxon>Pentapetalae</taxon>
        <taxon>rosids</taxon>
        <taxon>fabids</taxon>
        <taxon>Malpighiales</taxon>
        <taxon>Euphorbiaceae</taxon>
        <taxon>Crotonoideae</taxon>
        <taxon>Micrandreae</taxon>
        <taxon>Hevea</taxon>
    </lineage>
</organism>
<keyword evidence="3" id="KW-0227">DNA damage</keyword>
<accession>A0ABQ9LKI1</accession>
<dbReference type="SUPFAM" id="SSF48371">
    <property type="entry name" value="ARM repeat"/>
    <property type="match status" value="1"/>
</dbReference>
<protein>
    <recommendedName>
        <fullName evidence="10">Mon2/Sec7/BIG1-like dimerisation and cyclophilin-binding domain-containing protein</fullName>
    </recommendedName>
</protein>
<proteinExistence type="predicted"/>
<comment type="subcellular location">
    <subcellularLocation>
        <location evidence="1">Nucleus</location>
    </subcellularLocation>
</comment>
<dbReference type="EMBL" id="JARPOI010000011">
    <property type="protein sequence ID" value="KAJ9168479.1"/>
    <property type="molecule type" value="Genomic_DNA"/>
</dbReference>
<evidence type="ECO:0000256" key="3">
    <source>
        <dbReference type="ARBA" id="ARBA00022763"/>
    </source>
</evidence>
<keyword evidence="4" id="KW-0498">Mitosis</keyword>
<feature type="non-terminal residue" evidence="8">
    <location>
        <position position="265"/>
    </location>
</feature>
<dbReference type="InterPro" id="IPR011989">
    <property type="entry name" value="ARM-like"/>
</dbReference>
<evidence type="ECO:0000313" key="9">
    <source>
        <dbReference type="Proteomes" id="UP001174677"/>
    </source>
</evidence>
<reference evidence="8" key="1">
    <citation type="journal article" date="2023" name="Plant Biotechnol. J.">
        <title>Chromosome-level wild Hevea brasiliensis genome provides new tools for genomic-assisted breeding and valuable loci to elevate rubber yield.</title>
        <authorList>
            <person name="Cheng H."/>
            <person name="Song X."/>
            <person name="Hu Y."/>
            <person name="Wu T."/>
            <person name="Yang Q."/>
            <person name="An Z."/>
            <person name="Feng S."/>
            <person name="Deng Z."/>
            <person name="Wu W."/>
            <person name="Zeng X."/>
            <person name="Tu M."/>
            <person name="Wang X."/>
            <person name="Huang H."/>
        </authorList>
    </citation>
    <scope>NUCLEOTIDE SEQUENCE</scope>
    <source>
        <strain evidence="8">MT/VB/25A 57/8</strain>
    </source>
</reference>
<dbReference type="PANTHER" id="PTHR12663:SF3">
    <property type="entry name" value="SISTER CHROMATID COHESION PROTEIN PDS5 HOMOLOG C"/>
    <property type="match status" value="1"/>
</dbReference>
<keyword evidence="2" id="KW-0132">Cell division</keyword>
<evidence type="ECO:0000256" key="4">
    <source>
        <dbReference type="ARBA" id="ARBA00022776"/>
    </source>
</evidence>
<evidence type="ECO:0000256" key="1">
    <source>
        <dbReference type="ARBA" id="ARBA00004123"/>
    </source>
</evidence>
<keyword evidence="9" id="KW-1185">Reference proteome</keyword>
<evidence type="ECO:0008006" key="10">
    <source>
        <dbReference type="Google" id="ProtNLM"/>
    </source>
</evidence>
<dbReference type="InterPro" id="IPR039776">
    <property type="entry name" value="Pds5"/>
</dbReference>
<dbReference type="Gene3D" id="1.25.10.10">
    <property type="entry name" value="Leucine-rich Repeat Variant"/>
    <property type="match status" value="1"/>
</dbReference>
<name>A0ABQ9LKI1_HEVBR</name>
<keyword evidence="7" id="KW-0131">Cell cycle</keyword>